<dbReference type="GO" id="GO:0008757">
    <property type="term" value="F:S-adenosylmethionine-dependent methyltransferase activity"/>
    <property type="evidence" value="ECO:0007669"/>
    <property type="project" value="InterPro"/>
</dbReference>
<keyword evidence="6" id="KW-0862">Zinc</keyword>
<dbReference type="GO" id="GO:0005634">
    <property type="term" value="C:nucleus"/>
    <property type="evidence" value="ECO:0007669"/>
    <property type="project" value="TreeGrafter"/>
</dbReference>
<evidence type="ECO:0000313" key="18">
    <source>
        <dbReference type="Proteomes" id="UP001054837"/>
    </source>
</evidence>
<dbReference type="GO" id="GO:0002098">
    <property type="term" value="P:tRNA wobble uridine modification"/>
    <property type="evidence" value="ECO:0007669"/>
    <property type="project" value="TreeGrafter"/>
</dbReference>
<evidence type="ECO:0000256" key="2">
    <source>
        <dbReference type="ARBA" id="ARBA00007879"/>
    </source>
</evidence>
<dbReference type="Gene3D" id="3.30.70.330">
    <property type="match status" value="1"/>
</dbReference>
<keyword evidence="8" id="KW-0408">Iron</keyword>
<dbReference type="InterPro" id="IPR037151">
    <property type="entry name" value="AlkB-like_sf"/>
</dbReference>
<evidence type="ECO:0000256" key="5">
    <source>
        <dbReference type="ARBA" id="ARBA00022679"/>
    </source>
</evidence>
<evidence type="ECO:0000256" key="6">
    <source>
        <dbReference type="ARBA" id="ARBA00022833"/>
    </source>
</evidence>
<evidence type="ECO:0000256" key="13">
    <source>
        <dbReference type="ARBA" id="ARBA00049802"/>
    </source>
</evidence>
<comment type="similarity">
    <text evidence="2">Belongs to the alkB family.</text>
</comment>
<name>A0AAV4NBJ5_9ARAC</name>
<evidence type="ECO:0000256" key="14">
    <source>
        <dbReference type="PROSITE-ProRule" id="PRU00176"/>
    </source>
</evidence>
<comment type="cofactor">
    <cofactor evidence="1">
        <name>Fe(2+)</name>
        <dbReference type="ChEBI" id="CHEBI:29033"/>
    </cofactor>
</comment>
<evidence type="ECO:0000256" key="12">
    <source>
        <dbReference type="ARBA" id="ARBA00049786"/>
    </source>
</evidence>
<protein>
    <recommendedName>
        <fullName evidence="3">tRNA (carboxymethyluridine(34)-5-O)-methyltransferase</fullName>
        <ecNumber evidence="3">2.1.1.229</ecNumber>
    </recommendedName>
    <alternativeName>
        <fullName evidence="12">Alkylated DNA repair protein alkB homolog 8</fullName>
    </alternativeName>
    <alternativeName>
        <fullName evidence="13">S-adenosyl-L-methionine-dependent tRNA methyltransferase ALKBH8</fullName>
    </alternativeName>
</protein>
<dbReference type="InterPro" id="IPR013216">
    <property type="entry name" value="Methyltransf_11"/>
</dbReference>
<dbReference type="EC" id="2.1.1.229" evidence="3"/>
<dbReference type="SMART" id="SM00360">
    <property type="entry name" value="RRM"/>
    <property type="match status" value="1"/>
</dbReference>
<dbReference type="Gene3D" id="2.60.120.590">
    <property type="entry name" value="Alpha-ketoglutarate-dependent dioxygenase AlkB-like"/>
    <property type="match status" value="1"/>
</dbReference>
<accession>A0AAV4NBJ5</accession>
<comment type="caution">
    <text evidence="17">The sequence shown here is derived from an EMBL/GenBank/DDBJ whole genome shotgun (WGS) entry which is preliminary data.</text>
</comment>
<dbReference type="InterPro" id="IPR000504">
    <property type="entry name" value="RRM_dom"/>
</dbReference>
<proteinExistence type="inferred from homology"/>
<dbReference type="GO" id="GO:0106335">
    <property type="term" value="F:tRNA (5-carboxymethyluridine(34)-5-O)-methyltransferase activity"/>
    <property type="evidence" value="ECO:0007669"/>
    <property type="project" value="UniProtKB-EC"/>
</dbReference>
<evidence type="ECO:0000313" key="17">
    <source>
        <dbReference type="EMBL" id="GIX81170.1"/>
    </source>
</evidence>
<dbReference type="AlphaFoldDB" id="A0AAV4NBJ5"/>
<dbReference type="Pfam" id="PF08241">
    <property type="entry name" value="Methyltransf_11"/>
    <property type="match status" value="1"/>
</dbReference>
<feature type="domain" description="Fe2OG dioxygenase" evidence="16">
    <location>
        <begin position="225"/>
        <end position="334"/>
    </location>
</feature>
<dbReference type="Proteomes" id="UP001054837">
    <property type="component" value="Unassembled WGS sequence"/>
</dbReference>
<dbReference type="EMBL" id="BPLQ01001367">
    <property type="protein sequence ID" value="GIX81170.1"/>
    <property type="molecule type" value="Genomic_DNA"/>
</dbReference>
<dbReference type="GO" id="GO:0030488">
    <property type="term" value="P:tRNA methylation"/>
    <property type="evidence" value="ECO:0007669"/>
    <property type="project" value="TreeGrafter"/>
</dbReference>
<evidence type="ECO:0000256" key="3">
    <source>
        <dbReference type="ARBA" id="ARBA00012808"/>
    </source>
</evidence>
<dbReference type="InterPro" id="IPR027450">
    <property type="entry name" value="AlkB-like"/>
</dbReference>
<evidence type="ECO:0000259" key="16">
    <source>
        <dbReference type="PROSITE" id="PS51471"/>
    </source>
</evidence>
<evidence type="ECO:0000256" key="8">
    <source>
        <dbReference type="ARBA" id="ARBA00023004"/>
    </source>
</evidence>
<evidence type="ECO:0000259" key="15">
    <source>
        <dbReference type="PROSITE" id="PS50102"/>
    </source>
</evidence>
<dbReference type="Gene3D" id="3.40.50.150">
    <property type="entry name" value="Vaccinia Virus protein VP39"/>
    <property type="match status" value="1"/>
</dbReference>
<keyword evidence="9" id="KW-0511">Multifunctional enzyme</keyword>
<dbReference type="SUPFAM" id="SSF53335">
    <property type="entry name" value="S-adenosyl-L-methionine-dependent methyltransferases"/>
    <property type="match status" value="1"/>
</dbReference>
<gene>
    <name evidence="17" type="primary">alkbh8</name>
    <name evidence="17" type="ORF">CDAR_254581</name>
</gene>
<comment type="function">
    <text evidence="11">Catalyzes the methylation of 5-carboxymethyl uridine to 5-methylcarboxymethyl uridine at the wobble position of the anticodon loop in tRNA via its methyltransferase domain. Catalyzes the last step in the formation of 5-methylcarboxymethyl uridine at the wobble position of the anticodon loop in target tRNA. Has a preference for tRNA(Arg) and tRNA(Glu), and does not bind tRNA(Lys). Binds tRNA and catalyzes the iron and alpha-ketoglutarate dependent hydroxylation of 5-methylcarboxymethyl uridine at the wobble position of the anticodon loop in tRNA via its dioxygenase domain, giving rise to 5-(S)-methoxycarbonylhydroxymethyluridine; has a preference for tRNA(Gly). Required for normal survival after DNA damage. May inhibit apoptosis and promote cell survival and angiogenesis.</text>
</comment>
<dbReference type="FunFam" id="3.30.70.330:FF:000570">
    <property type="entry name" value="ALKylated DNA repair protein AlkB homolog"/>
    <property type="match status" value="1"/>
</dbReference>
<dbReference type="InterPro" id="IPR005123">
    <property type="entry name" value="Oxoglu/Fe-dep_dioxygenase_dom"/>
</dbReference>
<dbReference type="InterPro" id="IPR012677">
    <property type="entry name" value="Nucleotide-bd_a/b_plait_sf"/>
</dbReference>
<dbReference type="Pfam" id="PF13532">
    <property type="entry name" value="2OG-FeII_Oxy_2"/>
    <property type="match status" value="1"/>
</dbReference>
<comment type="catalytic activity">
    <reaction evidence="10">
        <text>5-(carboxymethyl)uridine(34) in tRNA + S-adenosyl-L-methionine = 5-(2-methoxy-2-oxoethyl)uridine(34) in tRNA + S-adenosyl-L-homocysteine</text>
        <dbReference type="Rhea" id="RHEA:43208"/>
        <dbReference type="Rhea" id="RHEA-COMP:10407"/>
        <dbReference type="Rhea" id="RHEA-COMP:10408"/>
        <dbReference type="ChEBI" id="CHEBI:57856"/>
        <dbReference type="ChEBI" id="CHEBI:59789"/>
        <dbReference type="ChEBI" id="CHEBI:74851"/>
        <dbReference type="ChEBI" id="CHEBI:74882"/>
        <dbReference type="EC" id="2.1.1.229"/>
    </reaction>
</comment>
<keyword evidence="4" id="KW-0489">Methyltransferase</keyword>
<dbReference type="InterPro" id="IPR051422">
    <property type="entry name" value="AlkB_tRNA_MeTrf/Diox"/>
</dbReference>
<dbReference type="InterPro" id="IPR029063">
    <property type="entry name" value="SAM-dependent_MTases_sf"/>
</dbReference>
<dbReference type="SUPFAM" id="SSF54928">
    <property type="entry name" value="RNA-binding domain, RBD"/>
    <property type="match status" value="1"/>
</dbReference>
<feature type="domain" description="RRM" evidence="15">
    <location>
        <begin position="53"/>
        <end position="128"/>
    </location>
</feature>
<keyword evidence="7 14" id="KW-0694">RNA-binding</keyword>
<dbReference type="CDD" id="cd02440">
    <property type="entry name" value="AdoMet_MTases"/>
    <property type="match status" value="1"/>
</dbReference>
<evidence type="ECO:0000256" key="7">
    <source>
        <dbReference type="ARBA" id="ARBA00022884"/>
    </source>
</evidence>
<evidence type="ECO:0000256" key="1">
    <source>
        <dbReference type="ARBA" id="ARBA00001954"/>
    </source>
</evidence>
<evidence type="ECO:0000256" key="10">
    <source>
        <dbReference type="ARBA" id="ARBA00034996"/>
    </source>
</evidence>
<dbReference type="GO" id="GO:0005737">
    <property type="term" value="C:cytoplasm"/>
    <property type="evidence" value="ECO:0007669"/>
    <property type="project" value="TreeGrafter"/>
</dbReference>
<dbReference type="PROSITE" id="PS51471">
    <property type="entry name" value="FE2OG_OXY"/>
    <property type="match status" value="1"/>
</dbReference>
<keyword evidence="5" id="KW-0808">Transferase</keyword>
<reference evidence="17 18" key="1">
    <citation type="submission" date="2021-06" db="EMBL/GenBank/DDBJ databases">
        <title>Caerostris darwini draft genome.</title>
        <authorList>
            <person name="Kono N."/>
            <person name="Arakawa K."/>
        </authorList>
    </citation>
    <scope>NUCLEOTIDE SEQUENCE [LARGE SCALE GENOMIC DNA]</scope>
</reference>
<dbReference type="GO" id="GO:0000049">
    <property type="term" value="F:tRNA binding"/>
    <property type="evidence" value="ECO:0007669"/>
    <property type="project" value="TreeGrafter"/>
</dbReference>
<evidence type="ECO:0000256" key="11">
    <source>
        <dbReference type="ARBA" id="ARBA00045506"/>
    </source>
</evidence>
<organism evidence="17 18">
    <name type="scientific">Caerostris darwini</name>
    <dbReference type="NCBI Taxonomy" id="1538125"/>
    <lineage>
        <taxon>Eukaryota</taxon>
        <taxon>Metazoa</taxon>
        <taxon>Ecdysozoa</taxon>
        <taxon>Arthropoda</taxon>
        <taxon>Chelicerata</taxon>
        <taxon>Arachnida</taxon>
        <taxon>Araneae</taxon>
        <taxon>Araneomorphae</taxon>
        <taxon>Entelegynae</taxon>
        <taxon>Araneoidea</taxon>
        <taxon>Araneidae</taxon>
        <taxon>Caerostris</taxon>
    </lineage>
</organism>
<dbReference type="PROSITE" id="PS50102">
    <property type="entry name" value="RRM"/>
    <property type="match status" value="1"/>
</dbReference>
<keyword evidence="18" id="KW-1185">Reference proteome</keyword>
<sequence length="605" mass="69453">METFSSYNKSQNQIKIQTVMEERLLRKVVRKTKHCEEILFKHRNIQTSKKETNCIFIGNGGLGCGLNRECLMDIFNQYGHLEKIVMLPAEPYAFVVFNKTEDAIKAFNSVNGQKLKSGHIFYLSYIHNADVPQVTAKENFLPPGLVLIKDFINEEDEKKFLESITFDDVCDEKAVLKHRKVKHYGYEFKYGINNVDKTECLEEKIPEVFIPHLEKLIVLGYISRVPDQLTVNHYLPGQGIPPHIDTHSAFEDGIISISLGSQTVMDFYGPEKESIPVLLPRRSALIMLRESRYLWKHGITPRKTDIIPCNDNDKDKLTLCQRSTRVSLTFRLIRDGECHCEFKDQCDSQRKSLLNSLSSLNELVTNEKAQELEHKFVNQVYEDIADHFSNTRYKPWPKVVSFLNSVPLGSIVLDIGCGNGKNMKLTSGCFEMGCDASVNLVQVCSKRNVEVLAADCLKLPFRNECIDVAICIAVIHHMSTEIRRKKAIEEIIRILHPGGRALIYVWAFEQNQTKYLKQNSSNDNPCQHVKISDTTSLPIHVNRTNFEQQDILVPWKKISKEAHNVHHRFYHVFVKGELESLVQKCGAQIESSYYDDGNWCVILRK</sequence>
<dbReference type="Pfam" id="PF00076">
    <property type="entry name" value="RRM_1"/>
    <property type="match status" value="1"/>
</dbReference>
<dbReference type="SUPFAM" id="SSF51197">
    <property type="entry name" value="Clavaminate synthase-like"/>
    <property type="match status" value="1"/>
</dbReference>
<dbReference type="PANTHER" id="PTHR13069">
    <property type="entry name" value="ALKYLATED DNA REPAIR PROTEIN ALKB HOMOLOG 8"/>
    <property type="match status" value="1"/>
</dbReference>
<dbReference type="PANTHER" id="PTHR13069:SF21">
    <property type="entry name" value="ALKYLATED DNA REPAIR PROTEIN ALKB HOMOLOG 8"/>
    <property type="match status" value="1"/>
</dbReference>
<dbReference type="InterPro" id="IPR035979">
    <property type="entry name" value="RBD_domain_sf"/>
</dbReference>
<evidence type="ECO:0000256" key="4">
    <source>
        <dbReference type="ARBA" id="ARBA00022603"/>
    </source>
</evidence>
<evidence type="ECO:0000256" key="9">
    <source>
        <dbReference type="ARBA" id="ARBA00023268"/>
    </source>
</evidence>